<evidence type="ECO:0000256" key="10">
    <source>
        <dbReference type="ARBA" id="ARBA00022741"/>
    </source>
</evidence>
<dbReference type="EC" id="3.5.4.19" evidence="16"/>
<evidence type="ECO:0000256" key="2">
    <source>
        <dbReference type="ARBA" id="ARBA00001460"/>
    </source>
</evidence>
<reference evidence="16" key="1">
    <citation type="submission" date="2018-06" db="EMBL/GenBank/DDBJ databases">
        <authorList>
            <person name="Zhirakovskaya E."/>
        </authorList>
    </citation>
    <scope>NUCLEOTIDE SEQUENCE</scope>
</reference>
<dbReference type="NCBIfam" id="NF000768">
    <property type="entry name" value="PRK00051.1"/>
    <property type="match status" value="1"/>
</dbReference>
<comment type="subcellular location">
    <subcellularLocation>
        <location evidence="3">Cytoplasm</location>
    </subcellularLocation>
</comment>
<evidence type="ECO:0000256" key="3">
    <source>
        <dbReference type="ARBA" id="ARBA00004496"/>
    </source>
</evidence>
<dbReference type="InterPro" id="IPR008179">
    <property type="entry name" value="HisE"/>
</dbReference>
<evidence type="ECO:0000259" key="15">
    <source>
        <dbReference type="Pfam" id="PF01502"/>
    </source>
</evidence>
<dbReference type="InterPro" id="IPR021130">
    <property type="entry name" value="PRib-ATP_PPHydrolase-like"/>
</dbReference>
<keyword evidence="13" id="KW-0368">Histidine biosynthesis</keyword>
<dbReference type="Pfam" id="PF01503">
    <property type="entry name" value="PRA-PH"/>
    <property type="match status" value="1"/>
</dbReference>
<evidence type="ECO:0000256" key="12">
    <source>
        <dbReference type="ARBA" id="ARBA00022840"/>
    </source>
</evidence>
<dbReference type="CDD" id="cd11534">
    <property type="entry name" value="NTP-PPase_HisIE_like"/>
    <property type="match status" value="1"/>
</dbReference>
<comment type="pathway">
    <text evidence="5">Amino-acid biosynthesis; L-histidine biosynthesis; L-histidine from 5-phospho-alpha-D-ribose 1-diphosphate: step 2/9.</text>
</comment>
<dbReference type="GO" id="GO:0005737">
    <property type="term" value="C:cytoplasm"/>
    <property type="evidence" value="ECO:0007669"/>
    <property type="project" value="UniProtKB-SubCell"/>
</dbReference>
<evidence type="ECO:0000256" key="13">
    <source>
        <dbReference type="ARBA" id="ARBA00023102"/>
    </source>
</evidence>
<proteinExistence type="inferred from homology"/>
<dbReference type="GO" id="GO:0004636">
    <property type="term" value="F:phosphoribosyl-ATP diphosphatase activity"/>
    <property type="evidence" value="ECO:0007669"/>
    <property type="project" value="UniProtKB-EC"/>
</dbReference>
<dbReference type="UniPathway" id="UPA00031">
    <property type="reaction ID" value="UER00007"/>
</dbReference>
<dbReference type="EC" id="3.6.1.31" evidence="16"/>
<dbReference type="GO" id="GO:0004635">
    <property type="term" value="F:phosphoribosyl-AMP cyclohydrolase activity"/>
    <property type="evidence" value="ECO:0007669"/>
    <property type="project" value="UniProtKB-EC"/>
</dbReference>
<dbReference type="SUPFAM" id="SSF101386">
    <property type="entry name" value="all-alpha NTP pyrophosphatases"/>
    <property type="match status" value="1"/>
</dbReference>
<keyword evidence="11 16" id="KW-0378">Hydrolase</keyword>
<dbReference type="InterPro" id="IPR002496">
    <property type="entry name" value="PRib_AMP_CycHydrolase_dom"/>
</dbReference>
<comment type="similarity">
    <text evidence="7">In the N-terminal section; belongs to the PRA-CH family.</text>
</comment>
<keyword evidence="8" id="KW-0963">Cytoplasm</keyword>
<dbReference type="GO" id="GO:0000105">
    <property type="term" value="P:L-histidine biosynthetic process"/>
    <property type="evidence" value="ECO:0007669"/>
    <property type="project" value="UniProtKB-UniPathway"/>
</dbReference>
<dbReference type="NCBIfam" id="NF002747">
    <property type="entry name" value="PRK02759.1"/>
    <property type="match status" value="1"/>
</dbReference>
<dbReference type="Gene3D" id="1.10.287.1080">
    <property type="entry name" value="MazG-like"/>
    <property type="match status" value="1"/>
</dbReference>
<dbReference type="HAMAP" id="MF_01019">
    <property type="entry name" value="HisIE"/>
    <property type="match status" value="1"/>
</dbReference>
<comment type="pathway">
    <text evidence="4">Amino-acid biosynthesis; L-histidine biosynthesis; L-histidine from 5-phospho-alpha-D-ribose 1-diphosphate: step 3/9.</text>
</comment>
<keyword evidence="14" id="KW-0511">Multifunctional enzyme</keyword>
<evidence type="ECO:0000256" key="5">
    <source>
        <dbReference type="ARBA" id="ARBA00005204"/>
    </source>
</evidence>
<name>A0A3B0UDS6_9ZZZZ</name>
<sequence length="208" mass="23778">MESQFEFNNKKIKVSFDAQTGLLPAIIQDAQTKNVLMLGYMNRESLQKTIETGLVTFYSRSRKTLWTKGETSNNFLYLVDIQSDCDNDTLLVQANPAGPVCHLGTDTCWGQENKLQFGFLSELEEVITDRRENPTDKSYTASLFSKGINKIAQKVGEEAVEVIIEAKDQNDDLFLNESADLIFHFLVLLQAKNYRFNDVLEILRQRHK</sequence>
<dbReference type="AlphaFoldDB" id="A0A3B0UDS6"/>
<keyword evidence="12" id="KW-0067">ATP-binding</keyword>
<dbReference type="HAMAP" id="MF_01020">
    <property type="entry name" value="HisE"/>
    <property type="match status" value="1"/>
</dbReference>
<dbReference type="InterPro" id="IPR023019">
    <property type="entry name" value="His_synth_HisIE"/>
</dbReference>
<dbReference type="PANTHER" id="PTHR42945:SF9">
    <property type="entry name" value="HISTIDINE BIOSYNTHESIS BIFUNCTIONAL PROTEIN HISIE"/>
    <property type="match status" value="1"/>
</dbReference>
<dbReference type="Gene3D" id="3.10.20.810">
    <property type="entry name" value="Phosphoribosyl-AMP cyclohydrolase"/>
    <property type="match status" value="1"/>
</dbReference>
<gene>
    <name evidence="16" type="ORF">MNBD_BACTEROID07-843</name>
</gene>
<protein>
    <submittedName>
        <fullName evidence="16">Phosphoribosyl-AMP cyclohydrolase / Phosphoribosyl-ATP pyrophosphatase</fullName>
        <ecNumber evidence="16">3.5.4.19</ecNumber>
        <ecNumber evidence="16">3.6.1.31</ecNumber>
    </submittedName>
</protein>
<keyword evidence="10" id="KW-0547">Nucleotide-binding</keyword>
<dbReference type="EMBL" id="UOET01000091">
    <property type="protein sequence ID" value="VAW27270.1"/>
    <property type="molecule type" value="Genomic_DNA"/>
</dbReference>
<evidence type="ECO:0000256" key="7">
    <source>
        <dbReference type="ARBA" id="ARBA00008299"/>
    </source>
</evidence>
<keyword evidence="9" id="KW-0028">Amino-acid biosynthesis</keyword>
<dbReference type="GO" id="GO:0005524">
    <property type="term" value="F:ATP binding"/>
    <property type="evidence" value="ECO:0007669"/>
    <property type="project" value="UniProtKB-KW"/>
</dbReference>
<accession>A0A3B0UDS6</accession>
<evidence type="ECO:0000256" key="4">
    <source>
        <dbReference type="ARBA" id="ARBA00005169"/>
    </source>
</evidence>
<dbReference type="PANTHER" id="PTHR42945">
    <property type="entry name" value="HISTIDINE BIOSYNTHESIS BIFUNCTIONAL PROTEIN"/>
    <property type="match status" value="1"/>
</dbReference>
<comment type="catalytic activity">
    <reaction evidence="2">
        <text>1-(5-phospho-beta-D-ribosyl)-ATP + H2O = 1-(5-phospho-beta-D-ribosyl)-5'-AMP + diphosphate + H(+)</text>
        <dbReference type="Rhea" id="RHEA:22828"/>
        <dbReference type="ChEBI" id="CHEBI:15377"/>
        <dbReference type="ChEBI" id="CHEBI:15378"/>
        <dbReference type="ChEBI" id="CHEBI:33019"/>
        <dbReference type="ChEBI" id="CHEBI:59457"/>
        <dbReference type="ChEBI" id="CHEBI:73183"/>
        <dbReference type="EC" id="3.6.1.31"/>
    </reaction>
</comment>
<evidence type="ECO:0000256" key="9">
    <source>
        <dbReference type="ARBA" id="ARBA00022605"/>
    </source>
</evidence>
<feature type="domain" description="Phosphoribosyl-AMP cyclohydrolase" evidence="15">
    <location>
        <begin position="37"/>
        <end position="109"/>
    </location>
</feature>
<comment type="similarity">
    <text evidence="6">In the C-terminal section; belongs to the PRA-PH family.</text>
</comment>
<evidence type="ECO:0000256" key="14">
    <source>
        <dbReference type="ARBA" id="ARBA00023268"/>
    </source>
</evidence>
<evidence type="ECO:0000256" key="11">
    <source>
        <dbReference type="ARBA" id="ARBA00022801"/>
    </source>
</evidence>
<dbReference type="FunFam" id="1.10.287.1080:FF:000002">
    <property type="entry name" value="Histidine biosynthesis bifunctional protein HisIE"/>
    <property type="match status" value="1"/>
</dbReference>
<evidence type="ECO:0000256" key="8">
    <source>
        <dbReference type="ARBA" id="ARBA00022490"/>
    </source>
</evidence>
<comment type="catalytic activity">
    <reaction evidence="1">
        <text>1-(5-phospho-beta-D-ribosyl)-5'-AMP + H2O = 1-(5-phospho-beta-D-ribosyl)-5-[(5-phospho-beta-D-ribosylamino)methylideneamino]imidazole-4-carboxamide</text>
        <dbReference type="Rhea" id="RHEA:20049"/>
        <dbReference type="ChEBI" id="CHEBI:15377"/>
        <dbReference type="ChEBI" id="CHEBI:58435"/>
        <dbReference type="ChEBI" id="CHEBI:59457"/>
        <dbReference type="EC" id="3.5.4.19"/>
    </reaction>
</comment>
<dbReference type="SUPFAM" id="SSF141734">
    <property type="entry name" value="HisI-like"/>
    <property type="match status" value="1"/>
</dbReference>
<evidence type="ECO:0000256" key="6">
    <source>
        <dbReference type="ARBA" id="ARBA00007731"/>
    </source>
</evidence>
<evidence type="ECO:0000313" key="16">
    <source>
        <dbReference type="EMBL" id="VAW27270.1"/>
    </source>
</evidence>
<dbReference type="NCBIfam" id="TIGR03188">
    <property type="entry name" value="histidine_hisI"/>
    <property type="match status" value="1"/>
</dbReference>
<dbReference type="FunFam" id="3.10.20.810:FF:000001">
    <property type="entry name" value="Histidine biosynthesis bifunctional protein HisIE"/>
    <property type="match status" value="1"/>
</dbReference>
<organism evidence="16">
    <name type="scientific">hydrothermal vent metagenome</name>
    <dbReference type="NCBI Taxonomy" id="652676"/>
    <lineage>
        <taxon>unclassified sequences</taxon>
        <taxon>metagenomes</taxon>
        <taxon>ecological metagenomes</taxon>
    </lineage>
</organism>
<dbReference type="InterPro" id="IPR038019">
    <property type="entry name" value="PRib_AMP_CycHydrolase_sf"/>
</dbReference>
<dbReference type="Pfam" id="PF01502">
    <property type="entry name" value="PRA-CH"/>
    <property type="match status" value="1"/>
</dbReference>
<evidence type="ECO:0000256" key="1">
    <source>
        <dbReference type="ARBA" id="ARBA00000024"/>
    </source>
</evidence>